<proteinExistence type="predicted"/>
<dbReference type="EMBL" id="AOSV01000020">
    <property type="protein sequence ID" value="EMG37276.1"/>
    <property type="molecule type" value="Genomic_DNA"/>
</dbReference>
<dbReference type="AlphaFoldDB" id="M5Q154"/>
<dbReference type="Proteomes" id="UP000011922">
    <property type="component" value="Unassembled WGS sequence"/>
</dbReference>
<accession>M5Q154</accession>
<dbReference type="PATRIC" id="fig|1262666.3.peg.2144"/>
<gene>
    <name evidence="2" type="ORF">PCS_02114</name>
</gene>
<evidence type="ECO:0000313" key="2">
    <source>
        <dbReference type="EMBL" id="EMG37276.1"/>
    </source>
</evidence>
<reference evidence="2 3" key="1">
    <citation type="journal article" date="2013" name="Genome Announc.">
        <title>Draft Genome Sequence for Desulfovibrio africanus Strain PCS.</title>
        <authorList>
            <person name="Brown S.D."/>
            <person name="Utturkar S.M."/>
            <person name="Arkin A.P."/>
            <person name="Deutschbauer A.M."/>
            <person name="Elias D.A."/>
            <person name="Hazen T.C."/>
            <person name="Chakraborty R."/>
        </authorList>
    </citation>
    <scope>NUCLEOTIDE SEQUENCE [LARGE SCALE GENOMIC DNA]</scope>
    <source>
        <strain evidence="2 3">PCS</strain>
    </source>
</reference>
<dbReference type="RefSeq" id="WP_005986950.1">
    <property type="nucleotide sequence ID" value="NZ_AOSV01000020.1"/>
</dbReference>
<name>M5Q154_DESAF</name>
<evidence type="ECO:0000256" key="1">
    <source>
        <dbReference type="SAM" id="MobiDB-lite"/>
    </source>
</evidence>
<protein>
    <submittedName>
        <fullName evidence="2">Uncharacterized protein</fullName>
    </submittedName>
</protein>
<sequence>MTMRNSPYAGQAGQPSQQQASQQPSQDQRLEQELAQLRAEYEKLKMERVRTEQNLANLSQQLREMEERAQAEYGTADPAELERLLAERRAENARLVEDYRKHIEAIRADLSAVERGVEDGR</sequence>
<feature type="region of interest" description="Disordered" evidence="1">
    <location>
        <begin position="1"/>
        <end position="31"/>
    </location>
</feature>
<evidence type="ECO:0000313" key="3">
    <source>
        <dbReference type="Proteomes" id="UP000011922"/>
    </source>
</evidence>
<feature type="compositionally biased region" description="Low complexity" evidence="1">
    <location>
        <begin position="9"/>
        <end position="26"/>
    </location>
</feature>
<organism evidence="2 3">
    <name type="scientific">Desulfocurvibacter africanus PCS</name>
    <dbReference type="NCBI Taxonomy" id="1262666"/>
    <lineage>
        <taxon>Bacteria</taxon>
        <taxon>Pseudomonadati</taxon>
        <taxon>Thermodesulfobacteriota</taxon>
        <taxon>Desulfovibrionia</taxon>
        <taxon>Desulfovibrionales</taxon>
        <taxon>Desulfovibrionaceae</taxon>
        <taxon>Desulfocurvibacter</taxon>
    </lineage>
</organism>
<comment type="caution">
    <text evidence="2">The sequence shown here is derived from an EMBL/GenBank/DDBJ whole genome shotgun (WGS) entry which is preliminary data.</text>
</comment>